<evidence type="ECO:0000313" key="2">
    <source>
        <dbReference type="EMBL" id="KAK2091284.1"/>
    </source>
</evidence>
<sequence>MPPSRRFPGAEGPGYRSRSWRVPPGSLQFPTPRVPAVSYLGVAAPIAKKAPAPTHLGRGNGSVRATLFPPFAILALQKEPQGARDLLGPAGIMTGGPALSLNLGELVLQGNLTGPQRLQLPLQGPAGRRLRSAARLALDGLALGVLPTPRGSGAGWRPQTTTEGESSWRASWILDWLYREPPSAPPSLLTPRPPRVSRGR</sequence>
<evidence type="ECO:0000256" key="1">
    <source>
        <dbReference type="SAM" id="MobiDB-lite"/>
    </source>
</evidence>
<reference evidence="2 3" key="1">
    <citation type="submission" date="2023-05" db="EMBL/GenBank/DDBJ databases">
        <title>B98-5 Cell Line De Novo Hybrid Assembly: An Optical Mapping Approach.</title>
        <authorList>
            <person name="Kananen K."/>
            <person name="Auerbach J.A."/>
            <person name="Kautto E."/>
            <person name="Blachly J.S."/>
        </authorList>
    </citation>
    <scope>NUCLEOTIDE SEQUENCE [LARGE SCALE GENOMIC DNA]</scope>
    <source>
        <strain evidence="2">B95-8</strain>
        <tissue evidence="2">Cell line</tissue>
    </source>
</reference>
<dbReference type="EMBL" id="JASSZA010000016">
    <property type="protein sequence ID" value="KAK2091284.1"/>
    <property type="molecule type" value="Genomic_DNA"/>
</dbReference>
<evidence type="ECO:0000313" key="3">
    <source>
        <dbReference type="Proteomes" id="UP001266305"/>
    </source>
</evidence>
<organism evidence="2 3">
    <name type="scientific">Saguinus oedipus</name>
    <name type="common">Cotton-top tamarin</name>
    <name type="synonym">Oedipomidas oedipus</name>
    <dbReference type="NCBI Taxonomy" id="9490"/>
    <lineage>
        <taxon>Eukaryota</taxon>
        <taxon>Metazoa</taxon>
        <taxon>Chordata</taxon>
        <taxon>Craniata</taxon>
        <taxon>Vertebrata</taxon>
        <taxon>Euteleostomi</taxon>
        <taxon>Mammalia</taxon>
        <taxon>Eutheria</taxon>
        <taxon>Euarchontoglires</taxon>
        <taxon>Primates</taxon>
        <taxon>Haplorrhini</taxon>
        <taxon>Platyrrhini</taxon>
        <taxon>Cebidae</taxon>
        <taxon>Callitrichinae</taxon>
        <taxon>Saguinus</taxon>
    </lineage>
</organism>
<dbReference type="Proteomes" id="UP001266305">
    <property type="component" value="Unassembled WGS sequence"/>
</dbReference>
<keyword evidence="3" id="KW-1185">Reference proteome</keyword>
<name>A0ABQ9U3D4_SAGOE</name>
<protein>
    <submittedName>
        <fullName evidence="2">Uncharacterized protein</fullName>
    </submittedName>
</protein>
<feature type="region of interest" description="Disordered" evidence="1">
    <location>
        <begin position="180"/>
        <end position="200"/>
    </location>
</feature>
<gene>
    <name evidence="2" type="ORF">P7K49_030568</name>
</gene>
<proteinExistence type="predicted"/>
<comment type="caution">
    <text evidence="2">The sequence shown here is derived from an EMBL/GenBank/DDBJ whole genome shotgun (WGS) entry which is preliminary data.</text>
</comment>
<accession>A0ABQ9U3D4</accession>
<feature type="region of interest" description="Disordered" evidence="1">
    <location>
        <begin position="1"/>
        <end position="23"/>
    </location>
</feature>